<sequence>MQVGSVTQASNLQSLQQSRSTTPTPANTNSATQLPADTGSATQLPATGNISGQTRNQLSDTQKDIASTLYLSKTAETNMKIYMAVAADQSATTTGSTTWTVQPDSSNNLNIIIPGANGQSQTLPYAPGSVLNTSA</sequence>
<dbReference type="EMBL" id="JACHHN010000009">
    <property type="protein sequence ID" value="MBB5193018.1"/>
    <property type="molecule type" value="Genomic_DNA"/>
</dbReference>
<name>A0A840RKH4_9NEIS</name>
<feature type="compositionally biased region" description="Low complexity" evidence="1">
    <location>
        <begin position="20"/>
        <end position="32"/>
    </location>
</feature>
<feature type="compositionally biased region" description="Polar residues" evidence="1">
    <location>
        <begin position="1"/>
        <end position="19"/>
    </location>
</feature>
<evidence type="ECO:0000256" key="1">
    <source>
        <dbReference type="SAM" id="MobiDB-lite"/>
    </source>
</evidence>
<protein>
    <submittedName>
        <fullName evidence="2">Uncharacterized protein</fullName>
    </submittedName>
</protein>
<dbReference type="RefSeq" id="WP_184102674.1">
    <property type="nucleotide sequence ID" value="NZ_JACHHN010000009.1"/>
</dbReference>
<gene>
    <name evidence="2" type="ORF">HNQ50_003772</name>
</gene>
<evidence type="ECO:0000313" key="3">
    <source>
        <dbReference type="Proteomes" id="UP000543030"/>
    </source>
</evidence>
<accession>A0A840RKH4</accession>
<organism evidence="2 3">
    <name type="scientific">Silvimonas terrae</name>
    <dbReference type="NCBI Taxonomy" id="300266"/>
    <lineage>
        <taxon>Bacteria</taxon>
        <taxon>Pseudomonadati</taxon>
        <taxon>Pseudomonadota</taxon>
        <taxon>Betaproteobacteria</taxon>
        <taxon>Neisseriales</taxon>
        <taxon>Chitinibacteraceae</taxon>
        <taxon>Silvimonas</taxon>
    </lineage>
</organism>
<dbReference type="AlphaFoldDB" id="A0A840RKH4"/>
<proteinExistence type="predicted"/>
<keyword evidence="3" id="KW-1185">Reference proteome</keyword>
<evidence type="ECO:0000313" key="2">
    <source>
        <dbReference type="EMBL" id="MBB5193018.1"/>
    </source>
</evidence>
<comment type="caution">
    <text evidence="2">The sequence shown here is derived from an EMBL/GenBank/DDBJ whole genome shotgun (WGS) entry which is preliminary data.</text>
</comment>
<feature type="compositionally biased region" description="Polar residues" evidence="1">
    <location>
        <begin position="33"/>
        <end position="60"/>
    </location>
</feature>
<reference evidence="2 3" key="1">
    <citation type="submission" date="2020-08" db="EMBL/GenBank/DDBJ databases">
        <title>Genomic Encyclopedia of Type Strains, Phase IV (KMG-IV): sequencing the most valuable type-strain genomes for metagenomic binning, comparative biology and taxonomic classification.</title>
        <authorList>
            <person name="Goeker M."/>
        </authorList>
    </citation>
    <scope>NUCLEOTIDE SEQUENCE [LARGE SCALE GENOMIC DNA]</scope>
    <source>
        <strain evidence="2 3">DSM 18233</strain>
    </source>
</reference>
<feature type="region of interest" description="Disordered" evidence="1">
    <location>
        <begin position="1"/>
        <end position="62"/>
    </location>
</feature>
<dbReference type="Proteomes" id="UP000543030">
    <property type="component" value="Unassembled WGS sequence"/>
</dbReference>